<keyword evidence="2" id="KW-0808">Transferase</keyword>
<dbReference type="RefSeq" id="WP_089407066.1">
    <property type="nucleotide sequence ID" value="NZ_FZOU01000001.1"/>
</dbReference>
<feature type="transmembrane region" description="Helical" evidence="1">
    <location>
        <begin position="35"/>
        <end position="54"/>
    </location>
</feature>
<accession>A0A239E5F9</accession>
<dbReference type="AlphaFoldDB" id="A0A239E5F9"/>
<dbReference type="Gene3D" id="1.20.120.1630">
    <property type="match status" value="1"/>
</dbReference>
<feature type="transmembrane region" description="Helical" evidence="1">
    <location>
        <begin position="98"/>
        <end position="118"/>
    </location>
</feature>
<name>A0A239E5F9_9BACT</name>
<keyword evidence="1" id="KW-0812">Transmembrane</keyword>
<evidence type="ECO:0000256" key="1">
    <source>
        <dbReference type="SAM" id="Phobius"/>
    </source>
</evidence>
<keyword evidence="2" id="KW-0489">Methyltransferase</keyword>
<protein>
    <submittedName>
        <fullName evidence="2">Phospholipid methyltransferase</fullName>
    </submittedName>
</protein>
<dbReference type="EMBL" id="FZOU01000001">
    <property type="protein sequence ID" value="SNS39671.1"/>
    <property type="molecule type" value="Genomic_DNA"/>
</dbReference>
<feature type="transmembrane region" description="Helical" evidence="1">
    <location>
        <begin position="124"/>
        <end position="145"/>
    </location>
</feature>
<feature type="transmembrane region" description="Helical" evidence="1">
    <location>
        <begin position="157"/>
        <end position="178"/>
    </location>
</feature>
<sequence>MSPAYLRAGSLYLPIVAAMLAGVRRRPEPRQFAACLLSLLWTLPALLLLQIANLHARWWSFATDGATLRAMPLELYLGWLVLWGVLPQLAMPRLPLAVCAAVMAALDLAVMPLCRPVVQLRPRWLVGEAAAVVLVLCPALAIARWTLTDTRLKLRATLQVATSALLFLFFLPELIFATRPHTAGWRPMLELTGWRAQLAVMSVLLVALPGVSAVFEFAERGQGTPIPYDPPRRLVASGVYRYIANPMQLSCTLTMLLWAALLHSGWMLLGACITIVYSAGIAEWDEHEDLNQRFAAPWRQYRAEVRNWLPRLHPYISGPPAAIYIARTCGPCSELRAWLEARQPFGLELRDAEELPQGSIRRIRYQPRDGSAPVEGVRAVARALEHLHVGWAFAGAALRLPLLWRAVQLVMDASGFGPRTLSTPAPQHPPRSSCVR</sequence>
<proteinExistence type="predicted"/>
<dbReference type="OrthoDB" id="272002at2"/>
<dbReference type="GO" id="GO:0032259">
    <property type="term" value="P:methylation"/>
    <property type="evidence" value="ECO:0007669"/>
    <property type="project" value="UniProtKB-KW"/>
</dbReference>
<reference evidence="2 3" key="1">
    <citation type="submission" date="2017-06" db="EMBL/GenBank/DDBJ databases">
        <authorList>
            <person name="Kim H.J."/>
            <person name="Triplett B.A."/>
        </authorList>
    </citation>
    <scope>NUCLEOTIDE SEQUENCE [LARGE SCALE GENOMIC DNA]</scope>
    <source>
        <strain evidence="2 3">DSM 18704</strain>
    </source>
</reference>
<keyword evidence="1" id="KW-0472">Membrane</keyword>
<keyword evidence="1" id="KW-1133">Transmembrane helix</keyword>
<feature type="transmembrane region" description="Helical" evidence="1">
    <location>
        <begin position="266"/>
        <end position="284"/>
    </location>
</feature>
<evidence type="ECO:0000313" key="3">
    <source>
        <dbReference type="Proteomes" id="UP000198356"/>
    </source>
</evidence>
<dbReference type="Proteomes" id="UP000198356">
    <property type="component" value="Unassembled WGS sequence"/>
</dbReference>
<feature type="transmembrane region" description="Helical" evidence="1">
    <location>
        <begin position="6"/>
        <end position="23"/>
    </location>
</feature>
<evidence type="ECO:0000313" key="2">
    <source>
        <dbReference type="EMBL" id="SNS39671.1"/>
    </source>
</evidence>
<dbReference type="GO" id="GO:0008168">
    <property type="term" value="F:methyltransferase activity"/>
    <property type="evidence" value="ECO:0007669"/>
    <property type="project" value="UniProtKB-KW"/>
</dbReference>
<gene>
    <name evidence="2" type="ORF">SAMN05421770_101799</name>
</gene>
<organism evidence="2 3">
    <name type="scientific">Granulicella rosea</name>
    <dbReference type="NCBI Taxonomy" id="474952"/>
    <lineage>
        <taxon>Bacteria</taxon>
        <taxon>Pseudomonadati</taxon>
        <taxon>Acidobacteriota</taxon>
        <taxon>Terriglobia</taxon>
        <taxon>Terriglobales</taxon>
        <taxon>Acidobacteriaceae</taxon>
        <taxon>Granulicella</taxon>
    </lineage>
</organism>
<feature type="transmembrane region" description="Helical" evidence="1">
    <location>
        <begin position="198"/>
        <end position="218"/>
    </location>
</feature>
<keyword evidence="3" id="KW-1185">Reference proteome</keyword>